<dbReference type="PATRIC" id="fig|838561.3.peg.557"/>
<evidence type="ECO:0008006" key="4">
    <source>
        <dbReference type="Google" id="ProtNLM"/>
    </source>
</evidence>
<dbReference type="AlphaFoldDB" id="W0GQU2"/>
<dbReference type="HOGENOM" id="CLU_2095334_0_0_14"/>
<dbReference type="KEGG" id="smir:SMM_0483"/>
<dbReference type="STRING" id="838561.P344_02875"/>
<dbReference type="EMBL" id="CP006720">
    <property type="protein sequence ID" value="AHI57919.1"/>
    <property type="molecule type" value="Genomic_DNA"/>
</dbReference>
<dbReference type="RefSeq" id="WP_025331861.1">
    <property type="nucleotide sequence ID" value="NZ_CP002082.1"/>
</dbReference>
<evidence type="ECO:0000256" key="1">
    <source>
        <dbReference type="SAM" id="Phobius"/>
    </source>
</evidence>
<protein>
    <recommendedName>
        <fullName evidence="4">Transmembrane protein</fullName>
    </recommendedName>
</protein>
<evidence type="ECO:0000313" key="2">
    <source>
        <dbReference type="EMBL" id="AHI57919.1"/>
    </source>
</evidence>
<proteinExistence type="predicted"/>
<evidence type="ECO:0000313" key="3">
    <source>
        <dbReference type="Proteomes" id="UP000019260"/>
    </source>
</evidence>
<reference evidence="2 3" key="1">
    <citation type="submission" date="2013-09" db="EMBL/GenBank/DDBJ databases">
        <title>Complete genome sequence of Spiroplasma mirum suckling mouse cataract agent.</title>
        <authorList>
            <person name="Landry C.A."/>
            <person name="Bastian F.O."/>
            <person name="Thune R.L."/>
        </authorList>
    </citation>
    <scope>NUCLEOTIDE SEQUENCE [LARGE SCALE GENOMIC DNA]</scope>
    <source>
        <strain evidence="2 3">SMCA</strain>
    </source>
</reference>
<dbReference type="KEGG" id="smia:P344_02875"/>
<feature type="transmembrane region" description="Helical" evidence="1">
    <location>
        <begin position="6"/>
        <end position="29"/>
    </location>
</feature>
<sequence length="116" mass="14121">MGGGGGAVELFFISGVSLFIIICYFTYYYRQYHRCLQTNPAYQTWLNQEFMWIYDWNFVQAKICKILSNYLNSDENINEDYQNHQHILLQLRHKLRSDLDHHQQLEEQENEKEYEE</sequence>
<name>W0GQU2_9MOLU</name>
<keyword evidence="1" id="KW-1133">Transmembrane helix</keyword>
<keyword evidence="1" id="KW-0472">Membrane</keyword>
<accession>W0GQU2</accession>
<keyword evidence="3" id="KW-1185">Reference proteome</keyword>
<gene>
    <name evidence="2" type="ORF">P344_02875</name>
</gene>
<keyword evidence="1" id="KW-0812">Transmembrane</keyword>
<organism evidence="2 3">
    <name type="scientific">Spiroplasma mirum ATCC 29335</name>
    <dbReference type="NCBI Taxonomy" id="838561"/>
    <lineage>
        <taxon>Bacteria</taxon>
        <taxon>Bacillati</taxon>
        <taxon>Mycoplasmatota</taxon>
        <taxon>Mollicutes</taxon>
        <taxon>Entomoplasmatales</taxon>
        <taxon>Spiroplasmataceae</taxon>
        <taxon>Spiroplasma</taxon>
    </lineage>
</organism>
<dbReference type="Proteomes" id="UP000019260">
    <property type="component" value="Chromosome"/>
</dbReference>